<keyword evidence="2" id="KW-1185">Reference proteome</keyword>
<dbReference type="Proteomes" id="UP000188605">
    <property type="component" value="Unassembled WGS sequence"/>
</dbReference>
<evidence type="ECO:0000313" key="1">
    <source>
        <dbReference type="EMBL" id="ONI38578.1"/>
    </source>
</evidence>
<dbReference type="EMBL" id="LJDB01000083">
    <property type="protein sequence ID" value="ONI38578.1"/>
    <property type="molecule type" value="Genomic_DNA"/>
</dbReference>
<evidence type="ECO:0000313" key="2">
    <source>
        <dbReference type="Proteomes" id="UP000188605"/>
    </source>
</evidence>
<organism evidence="1 2">
    <name type="scientific">Candidatus Epulonipiscium fishelsonii</name>
    <dbReference type="NCBI Taxonomy" id="77094"/>
    <lineage>
        <taxon>Bacteria</taxon>
        <taxon>Bacillati</taxon>
        <taxon>Bacillota</taxon>
        <taxon>Clostridia</taxon>
        <taxon>Lachnospirales</taxon>
        <taxon>Lachnospiraceae</taxon>
        <taxon>Candidatus Epulonipiscium</taxon>
    </lineage>
</organism>
<sequence>MKEKKINFVDIMIVGIILAILIFGILRGRGDNSLEDIKTIQYTVRIKDVRDYTVNALKKQVNNSFASVYDTKTNDLIGKILSVSKSPYINYEHNNQYELVPMEVPDRYIVDITIQTQGRESENIYVDAAGTEIYVGANIEWYTKWVQTYSSQVIDVKVIDTEIIDTEPIDTEIIDKEIIDTEPIDTEIIDTEIIDTEIIDTEIIDTEPIDKEVIDTEILPEENQVH</sequence>
<protein>
    <submittedName>
        <fullName evidence="1">Uncharacterized protein</fullName>
    </submittedName>
</protein>
<accession>A0ACC8X941</accession>
<comment type="caution">
    <text evidence="1">The sequence shown here is derived from an EMBL/GenBank/DDBJ whole genome shotgun (WGS) entry which is preliminary data.</text>
</comment>
<name>A0ACC8X941_9FIRM</name>
<proteinExistence type="predicted"/>
<reference evidence="1" key="1">
    <citation type="submission" date="2016-08" db="EMBL/GenBank/DDBJ databases">
        <authorList>
            <person name="Ngugi D.K."/>
            <person name="Miyake S."/>
            <person name="Stingl U."/>
        </authorList>
    </citation>
    <scope>NUCLEOTIDE SEQUENCE</scope>
    <source>
        <strain evidence="1">SCG-B11WGA-EpuloA1</strain>
    </source>
</reference>
<gene>
    <name evidence="1" type="ORF">AN396_10310</name>
</gene>